<accession>A0A934NFI0</accession>
<dbReference type="InterPro" id="IPR003148">
    <property type="entry name" value="RCK_N"/>
</dbReference>
<dbReference type="GO" id="GO:0005886">
    <property type="term" value="C:plasma membrane"/>
    <property type="evidence" value="ECO:0007669"/>
    <property type="project" value="InterPro"/>
</dbReference>
<sequence>MSNGSAEPERPYLVIIGGGKVGFYLARHLIERDFEVTLVEKNPARAEWIEHQMGSVSVMVGDGDEMAFLATTGIERAGVVIACTGDDEDNLVACQLAKGKFGVARTIARVNNPVNVNVFTALGVDVPVSATELLMGLIEAEIIGGDAVRGVAVRASGANLVDVRMPDMSHMVGRRLREVELPEGDIVVCLVRSGEPVLPAPDEVIRASDELIVYSRKLDVESVRESVTR</sequence>
<dbReference type="AlphaFoldDB" id="A0A934NFI0"/>
<evidence type="ECO:0000259" key="8">
    <source>
        <dbReference type="PROSITE" id="PS51202"/>
    </source>
</evidence>
<evidence type="ECO:0000256" key="3">
    <source>
        <dbReference type="ARBA" id="ARBA00022538"/>
    </source>
</evidence>
<reference evidence="9 10" key="1">
    <citation type="submission" date="2020-10" db="EMBL/GenBank/DDBJ databases">
        <title>Ca. Dormibacterota MAGs.</title>
        <authorList>
            <person name="Montgomery K."/>
        </authorList>
    </citation>
    <scope>NUCLEOTIDE SEQUENCE [LARGE SCALE GENOMIC DNA]</scope>
    <source>
        <strain evidence="9">Mitchell_Peninsula_5</strain>
    </source>
</reference>
<evidence type="ECO:0000256" key="1">
    <source>
        <dbReference type="ARBA" id="ARBA00017378"/>
    </source>
</evidence>
<keyword evidence="5" id="KW-0520">NAD</keyword>
<dbReference type="PROSITE" id="PS51202">
    <property type="entry name" value="RCK_C"/>
    <property type="match status" value="1"/>
</dbReference>
<keyword evidence="2" id="KW-0813">Transport</keyword>
<evidence type="ECO:0000313" key="10">
    <source>
        <dbReference type="Proteomes" id="UP000614410"/>
    </source>
</evidence>
<dbReference type="Pfam" id="PF02080">
    <property type="entry name" value="TrkA_C"/>
    <property type="match status" value="1"/>
</dbReference>
<comment type="caution">
    <text evidence="9">The sequence shown here is derived from an EMBL/GenBank/DDBJ whole genome shotgun (WGS) entry which is preliminary data.</text>
</comment>
<evidence type="ECO:0000256" key="5">
    <source>
        <dbReference type="ARBA" id="ARBA00023027"/>
    </source>
</evidence>
<keyword evidence="4" id="KW-0630">Potassium</keyword>
<evidence type="ECO:0000256" key="6">
    <source>
        <dbReference type="ARBA" id="ARBA00023065"/>
    </source>
</evidence>
<dbReference type="PRINTS" id="PR00335">
    <property type="entry name" value="KUPTAKETRKA"/>
</dbReference>
<dbReference type="InterPro" id="IPR036291">
    <property type="entry name" value="NAD(P)-bd_dom_sf"/>
</dbReference>
<keyword evidence="6" id="KW-0406">Ion transport</keyword>
<name>A0A934NFI0_9BACT</name>
<dbReference type="PROSITE" id="PS51201">
    <property type="entry name" value="RCK_N"/>
    <property type="match status" value="1"/>
</dbReference>
<dbReference type="Pfam" id="PF02254">
    <property type="entry name" value="TrkA_N"/>
    <property type="match status" value="1"/>
</dbReference>
<evidence type="ECO:0000256" key="4">
    <source>
        <dbReference type="ARBA" id="ARBA00022958"/>
    </source>
</evidence>
<dbReference type="EMBL" id="JAEKNN010000022">
    <property type="protein sequence ID" value="MBJ7608630.1"/>
    <property type="molecule type" value="Genomic_DNA"/>
</dbReference>
<organism evidence="9 10">
    <name type="scientific">Candidatus Amunia macphersoniae</name>
    <dbReference type="NCBI Taxonomy" id="3127014"/>
    <lineage>
        <taxon>Bacteria</taxon>
        <taxon>Bacillati</taxon>
        <taxon>Candidatus Dormiibacterota</taxon>
        <taxon>Candidatus Dormibacteria</taxon>
        <taxon>Candidatus Aeolococcales</taxon>
        <taxon>Candidatus Aeolococcaceae</taxon>
        <taxon>Candidatus Amunia</taxon>
    </lineage>
</organism>
<dbReference type="InterPro" id="IPR050721">
    <property type="entry name" value="Trk_Ktr_HKT_K-transport"/>
</dbReference>
<dbReference type="PANTHER" id="PTHR43833">
    <property type="entry name" value="POTASSIUM CHANNEL PROTEIN 2-RELATED-RELATED"/>
    <property type="match status" value="1"/>
</dbReference>
<dbReference type="InterPro" id="IPR036721">
    <property type="entry name" value="RCK_C_sf"/>
</dbReference>
<dbReference type="InterPro" id="IPR006037">
    <property type="entry name" value="RCK_C"/>
</dbReference>
<evidence type="ECO:0000256" key="2">
    <source>
        <dbReference type="ARBA" id="ARBA00022448"/>
    </source>
</evidence>
<gene>
    <name evidence="9" type="ORF">JF887_04260</name>
</gene>
<feature type="domain" description="RCK N-terminal" evidence="7">
    <location>
        <begin position="10"/>
        <end position="128"/>
    </location>
</feature>
<dbReference type="PANTHER" id="PTHR43833:SF5">
    <property type="entry name" value="TRK SYSTEM POTASSIUM UPTAKE PROTEIN TRKA"/>
    <property type="match status" value="1"/>
</dbReference>
<keyword evidence="3" id="KW-0633">Potassium transport</keyword>
<feature type="domain" description="RCK C-terminal" evidence="8">
    <location>
        <begin position="148"/>
        <end position="229"/>
    </location>
</feature>
<dbReference type="SUPFAM" id="SSF116726">
    <property type="entry name" value="TrkA C-terminal domain-like"/>
    <property type="match status" value="1"/>
</dbReference>
<dbReference type="InterPro" id="IPR006036">
    <property type="entry name" value="K_uptake_TrkA"/>
</dbReference>
<evidence type="ECO:0000259" key="7">
    <source>
        <dbReference type="PROSITE" id="PS51201"/>
    </source>
</evidence>
<dbReference type="SUPFAM" id="SSF51735">
    <property type="entry name" value="NAD(P)-binding Rossmann-fold domains"/>
    <property type="match status" value="1"/>
</dbReference>
<dbReference type="Gene3D" id="3.30.70.1450">
    <property type="entry name" value="Regulator of K+ conductance, C-terminal domain"/>
    <property type="match status" value="1"/>
</dbReference>
<evidence type="ECO:0000313" key="9">
    <source>
        <dbReference type="EMBL" id="MBJ7608630.1"/>
    </source>
</evidence>
<dbReference type="Gene3D" id="3.40.50.720">
    <property type="entry name" value="NAD(P)-binding Rossmann-like Domain"/>
    <property type="match status" value="1"/>
</dbReference>
<proteinExistence type="predicted"/>
<dbReference type="Proteomes" id="UP000614410">
    <property type="component" value="Unassembled WGS sequence"/>
</dbReference>
<dbReference type="GO" id="GO:0015079">
    <property type="term" value="F:potassium ion transmembrane transporter activity"/>
    <property type="evidence" value="ECO:0007669"/>
    <property type="project" value="InterPro"/>
</dbReference>
<protein>
    <recommendedName>
        <fullName evidence="1">Trk system potassium uptake protein TrkA</fullName>
    </recommendedName>
</protein>